<dbReference type="KEGG" id="saci:Sinac_5517"/>
<evidence type="ECO:0000256" key="1">
    <source>
        <dbReference type="ARBA" id="ARBA00022475"/>
    </source>
</evidence>
<gene>
    <name evidence="9" type="ordered locus">Sinac_5517</name>
</gene>
<evidence type="ECO:0000256" key="6">
    <source>
        <dbReference type="SAM" id="MobiDB-lite"/>
    </source>
</evidence>
<dbReference type="EMBL" id="CP003364">
    <property type="protein sequence ID" value="AGA29658.1"/>
    <property type="molecule type" value="Genomic_DNA"/>
</dbReference>
<dbReference type="SMART" id="SM00327">
    <property type="entry name" value="VWA"/>
    <property type="match status" value="1"/>
</dbReference>
<feature type="region of interest" description="Disordered" evidence="6">
    <location>
        <begin position="468"/>
        <end position="578"/>
    </location>
</feature>
<dbReference type="Proteomes" id="UP000010798">
    <property type="component" value="Chromosome"/>
</dbReference>
<dbReference type="SUPFAM" id="SSF53300">
    <property type="entry name" value="vWA-like"/>
    <property type="match status" value="1"/>
</dbReference>
<dbReference type="Gene3D" id="3.40.50.410">
    <property type="entry name" value="von Willebrand factor, type A domain"/>
    <property type="match status" value="1"/>
</dbReference>
<keyword evidence="2 7" id="KW-0812">Transmembrane</keyword>
<dbReference type="eggNOG" id="COG0457">
    <property type="taxonomic scope" value="Bacteria"/>
</dbReference>
<feature type="transmembrane region" description="Helical" evidence="7">
    <location>
        <begin position="12"/>
        <end position="28"/>
    </location>
</feature>
<dbReference type="PANTHER" id="PTHR22550:SF5">
    <property type="entry name" value="LEUCINE ZIPPER PROTEIN 4"/>
    <property type="match status" value="1"/>
</dbReference>
<dbReference type="SUPFAM" id="SSF48452">
    <property type="entry name" value="TPR-like"/>
    <property type="match status" value="1"/>
</dbReference>
<dbReference type="PANTHER" id="PTHR22550">
    <property type="entry name" value="SPORE GERMINATION PROTEIN"/>
    <property type="match status" value="1"/>
</dbReference>
<dbReference type="InterPro" id="IPR019734">
    <property type="entry name" value="TPR_rpt"/>
</dbReference>
<dbReference type="RefSeq" id="WP_015248758.1">
    <property type="nucleotide sequence ID" value="NC_019892.1"/>
</dbReference>
<keyword evidence="10" id="KW-1185">Reference proteome</keyword>
<evidence type="ECO:0000256" key="5">
    <source>
        <dbReference type="PROSITE-ProRule" id="PRU00339"/>
    </source>
</evidence>
<name>L0DLD5_SINAD</name>
<feature type="domain" description="VWFA" evidence="8">
    <location>
        <begin position="80"/>
        <end position="220"/>
    </location>
</feature>
<dbReference type="SMART" id="SM00028">
    <property type="entry name" value="TPR"/>
    <property type="match status" value="2"/>
</dbReference>
<dbReference type="STRING" id="886293.Sinac_5517"/>
<accession>L0DLD5</accession>
<dbReference type="PROSITE" id="PS50234">
    <property type="entry name" value="VWFA"/>
    <property type="match status" value="1"/>
</dbReference>
<keyword evidence="5" id="KW-0802">TPR repeat</keyword>
<dbReference type="eggNOG" id="COG2304">
    <property type="taxonomic scope" value="Bacteria"/>
</dbReference>
<dbReference type="InterPro" id="IPR011990">
    <property type="entry name" value="TPR-like_helical_dom_sf"/>
</dbReference>
<reference evidence="9 10" key="1">
    <citation type="submission" date="2012-02" db="EMBL/GenBank/DDBJ databases">
        <title>Complete sequence of chromosome of Singulisphaera acidiphila DSM 18658.</title>
        <authorList>
            <consortium name="US DOE Joint Genome Institute (JGI-PGF)"/>
            <person name="Lucas S."/>
            <person name="Copeland A."/>
            <person name="Lapidus A."/>
            <person name="Glavina del Rio T."/>
            <person name="Dalin E."/>
            <person name="Tice H."/>
            <person name="Bruce D."/>
            <person name="Goodwin L."/>
            <person name="Pitluck S."/>
            <person name="Peters L."/>
            <person name="Ovchinnikova G."/>
            <person name="Chertkov O."/>
            <person name="Kyrpides N."/>
            <person name="Mavromatis K."/>
            <person name="Ivanova N."/>
            <person name="Brettin T."/>
            <person name="Detter J.C."/>
            <person name="Han C."/>
            <person name="Larimer F."/>
            <person name="Land M."/>
            <person name="Hauser L."/>
            <person name="Markowitz V."/>
            <person name="Cheng J.-F."/>
            <person name="Hugenholtz P."/>
            <person name="Woyke T."/>
            <person name="Wu D."/>
            <person name="Tindall B."/>
            <person name="Pomrenke H."/>
            <person name="Brambilla E."/>
            <person name="Klenk H.-P."/>
            <person name="Eisen J.A."/>
        </authorList>
    </citation>
    <scope>NUCLEOTIDE SEQUENCE [LARGE SCALE GENOMIC DNA]</scope>
    <source>
        <strain evidence="10">ATCC BAA-1392 / DSM 18658 / VKM B-2454 / MOB10</strain>
    </source>
</reference>
<dbReference type="AlphaFoldDB" id="L0DLD5"/>
<dbReference type="InterPro" id="IPR002035">
    <property type="entry name" value="VWF_A"/>
</dbReference>
<evidence type="ECO:0000256" key="7">
    <source>
        <dbReference type="SAM" id="Phobius"/>
    </source>
</evidence>
<keyword evidence="4 7" id="KW-0472">Membrane</keyword>
<evidence type="ECO:0000313" key="10">
    <source>
        <dbReference type="Proteomes" id="UP000010798"/>
    </source>
</evidence>
<evidence type="ECO:0000313" key="9">
    <source>
        <dbReference type="EMBL" id="AGA29658.1"/>
    </source>
</evidence>
<proteinExistence type="predicted"/>
<protein>
    <submittedName>
        <fullName evidence="9">Mg-chelatase subunit ChlD</fullName>
    </submittedName>
</protein>
<dbReference type="Gene3D" id="1.25.40.10">
    <property type="entry name" value="Tetratricopeptide repeat domain"/>
    <property type="match status" value="1"/>
</dbReference>
<feature type="compositionally biased region" description="Basic and acidic residues" evidence="6">
    <location>
        <begin position="555"/>
        <end position="578"/>
    </location>
</feature>
<evidence type="ECO:0000256" key="3">
    <source>
        <dbReference type="ARBA" id="ARBA00022989"/>
    </source>
</evidence>
<organism evidence="9 10">
    <name type="scientific">Singulisphaera acidiphila (strain ATCC BAA-1392 / DSM 18658 / VKM B-2454 / MOB10)</name>
    <dbReference type="NCBI Taxonomy" id="886293"/>
    <lineage>
        <taxon>Bacteria</taxon>
        <taxon>Pseudomonadati</taxon>
        <taxon>Planctomycetota</taxon>
        <taxon>Planctomycetia</taxon>
        <taxon>Isosphaerales</taxon>
        <taxon>Isosphaeraceae</taxon>
        <taxon>Singulisphaera</taxon>
    </lineage>
</organism>
<dbReference type="PROSITE" id="PS50005">
    <property type="entry name" value="TPR"/>
    <property type="match status" value="1"/>
</dbReference>
<feature type="transmembrane region" description="Helical" evidence="7">
    <location>
        <begin position="49"/>
        <end position="67"/>
    </location>
</feature>
<sequence length="578" mass="61797">MDVFAQPQSLWLLVTLPLLLAWVVRGLLRRKRDWASLGQGGRLRRDGSLGWLAAITCLILALAQPRWGRGTIPPLPPGHDIVFLVDTSRSMGAEDAVPNRLGVAIETAESLIRALGENPGNRAAVVAFAGRGRLRCPLTENLGAAAESLRELRPGDVQPGGTDLGAGLDVAIDAFGDQDRAEGRTILLFSDGEDHAGTWTTPIKDLRLAGIVVHSIAIGDPAHGHTVPSGRGAAPLAYRGAPVLSKREDRAFETLARETGGAFVPLGLASVDLGRLYQKRIAPIARLKREAIRPSEKSERFPIFVATALGLGLWGSWPSRGRWLRSRRWIIILGLLAPLGAGGGHDSAAARIEHGRSAYAAGHFGEALTAFERAIVLDPRGAIPRYNAAAALYRLQRYSDAITRYSEAHERADASLRTKIDFALGNTALALGDLTAALGHYDDCLASTARGSVMDAVRSDAAANRRFAVEQAKPPSNPSDSKDDPSSKADRPQSPKPDEGEDRSQDDSESKNPNRADGDQPGPHRPSGKQGPGGSGSTPPSAGSPEGRLNAALENIREARSRRPDETLPPTDDQRMDW</sequence>
<keyword evidence="1" id="KW-1003">Cell membrane</keyword>
<keyword evidence="3 7" id="KW-1133">Transmembrane helix</keyword>
<dbReference type="OrthoDB" id="9781333at2"/>
<dbReference type="InterPro" id="IPR036465">
    <property type="entry name" value="vWFA_dom_sf"/>
</dbReference>
<feature type="repeat" description="TPR" evidence="5">
    <location>
        <begin position="348"/>
        <end position="381"/>
    </location>
</feature>
<evidence type="ECO:0000256" key="2">
    <source>
        <dbReference type="ARBA" id="ARBA00022692"/>
    </source>
</evidence>
<feature type="compositionally biased region" description="Low complexity" evidence="6">
    <location>
        <begin position="537"/>
        <end position="547"/>
    </location>
</feature>
<feature type="compositionally biased region" description="Basic and acidic residues" evidence="6">
    <location>
        <begin position="480"/>
        <end position="518"/>
    </location>
</feature>
<dbReference type="Pfam" id="PF13519">
    <property type="entry name" value="VWA_2"/>
    <property type="match status" value="1"/>
</dbReference>
<evidence type="ECO:0000259" key="8">
    <source>
        <dbReference type="PROSITE" id="PS50234"/>
    </source>
</evidence>
<evidence type="ECO:0000256" key="4">
    <source>
        <dbReference type="ARBA" id="ARBA00023136"/>
    </source>
</evidence>
<dbReference type="HOGENOM" id="CLU_481229_0_0_0"/>
<dbReference type="CDD" id="cd00198">
    <property type="entry name" value="vWFA"/>
    <property type="match status" value="1"/>
</dbReference>
<dbReference type="InterPro" id="IPR050768">
    <property type="entry name" value="UPF0353/GerABKA_families"/>
</dbReference>